<feature type="domain" description="RIMS-binding protein 1/2/3 Fn3" evidence="1">
    <location>
        <begin position="273"/>
        <end position="380"/>
    </location>
</feature>
<evidence type="ECO:0000259" key="1">
    <source>
        <dbReference type="Pfam" id="PF25523"/>
    </source>
</evidence>
<dbReference type="AlphaFoldDB" id="A0A4E0RH69"/>
<dbReference type="Gene3D" id="2.60.40.10">
    <property type="entry name" value="Immunoglobulins"/>
    <property type="match status" value="1"/>
</dbReference>
<dbReference type="EMBL" id="JXXN02000729">
    <property type="protein sequence ID" value="THD26475.1"/>
    <property type="molecule type" value="Genomic_DNA"/>
</dbReference>
<proteinExistence type="predicted"/>
<accession>A0A4E0RH69</accession>
<dbReference type="Proteomes" id="UP000230066">
    <property type="component" value="Unassembled WGS sequence"/>
</dbReference>
<gene>
    <name evidence="2" type="ORF">D915_002729</name>
</gene>
<evidence type="ECO:0000313" key="2">
    <source>
        <dbReference type="EMBL" id="THD26475.1"/>
    </source>
</evidence>
<keyword evidence="3" id="KW-1185">Reference proteome</keyword>
<protein>
    <recommendedName>
        <fullName evidence="1">RIMS-binding protein 1/2/3 Fn3 domain-containing protein</fullName>
    </recommendedName>
</protein>
<sequence>MTIRLHQSAAESFTENLLEQLLARDTDNSESINNLLEQPINFSSRISEEDHLDLHQIRARAAGPKWTQAMEPLENQKPFRVQINLTTDEDYRGHSATFMPIRSKCRHRAPQTKNNVTWFSKSPFGEQKLDKYTQTNQLFIVIGKEQENADVLHPPASGTRSIGVETETEPNVICSAKMNCRMELSKLHEELEKIHALVWQLKEQYELDHASRAGSVPQLDQNSDTFTWELGETCVPMAVESDALTEQYLPCQFTPIGVDMALDDSVVQKPCIGPPRSVQVEQVTLDPCSWFITWSKPTELDATPDIDSVRSSDSEHDLVGYRVTVNGDSVKRIPSARITKCFLRLSKDQDSQDTVPKTVGVQSIARNGDLSEVVTIQLESKG</sequence>
<evidence type="ECO:0000313" key="3">
    <source>
        <dbReference type="Proteomes" id="UP000230066"/>
    </source>
</evidence>
<organism evidence="2 3">
    <name type="scientific">Fasciola hepatica</name>
    <name type="common">Liver fluke</name>
    <dbReference type="NCBI Taxonomy" id="6192"/>
    <lineage>
        <taxon>Eukaryota</taxon>
        <taxon>Metazoa</taxon>
        <taxon>Spiralia</taxon>
        <taxon>Lophotrochozoa</taxon>
        <taxon>Platyhelminthes</taxon>
        <taxon>Trematoda</taxon>
        <taxon>Digenea</taxon>
        <taxon>Plagiorchiida</taxon>
        <taxon>Echinostomata</taxon>
        <taxon>Echinostomatoidea</taxon>
        <taxon>Fasciolidae</taxon>
        <taxon>Fasciola</taxon>
    </lineage>
</organism>
<comment type="caution">
    <text evidence="2">The sequence shown here is derived from an EMBL/GenBank/DDBJ whole genome shotgun (WGS) entry which is preliminary data.</text>
</comment>
<dbReference type="InterPro" id="IPR057884">
    <property type="entry name" value="FN3_RIM-BP1/2/3"/>
</dbReference>
<name>A0A4E0RH69_FASHE</name>
<dbReference type="InterPro" id="IPR013783">
    <property type="entry name" value="Ig-like_fold"/>
</dbReference>
<reference evidence="2" key="1">
    <citation type="submission" date="2019-03" db="EMBL/GenBank/DDBJ databases">
        <title>Improved annotation for the trematode Fasciola hepatica.</title>
        <authorList>
            <person name="Choi Y.-J."/>
            <person name="Martin J."/>
            <person name="Mitreva M."/>
        </authorList>
    </citation>
    <scope>NUCLEOTIDE SEQUENCE [LARGE SCALE GENOMIC DNA]</scope>
</reference>
<dbReference type="Pfam" id="PF25523">
    <property type="entry name" value="Ig_RIMBP2"/>
    <property type="match status" value="1"/>
</dbReference>